<dbReference type="PANTHER" id="PTHR20963">
    <property type="entry name" value="MULTIPLE INOSITOL POLYPHOSPHATE PHOSPHATASE-RELATED"/>
    <property type="match status" value="1"/>
</dbReference>
<dbReference type="CDD" id="cd07061">
    <property type="entry name" value="HP_HAP_like"/>
    <property type="match status" value="1"/>
</dbReference>
<evidence type="ECO:0000256" key="2">
    <source>
        <dbReference type="ARBA" id="ARBA00008422"/>
    </source>
</evidence>
<comment type="similarity">
    <text evidence="2">Belongs to the histidine acid phosphatase family. MINPP1 subfamily.</text>
</comment>
<dbReference type="PANTHER" id="PTHR20963:SF8">
    <property type="entry name" value="MULTIPLE INOSITOL POLYPHOSPHATE PHOSPHATASE 1"/>
    <property type="match status" value="1"/>
</dbReference>
<keyword evidence="10" id="KW-0325">Glycoprotein</keyword>
<evidence type="ECO:0000256" key="1">
    <source>
        <dbReference type="ARBA" id="ARBA00004236"/>
    </source>
</evidence>
<sequence>MLNRHGTRNPSQHQITQMKTTLIKLRDRILKQSATGKLCKEVLDGLKNWEISLNTSDAYRLVKRGYLELDGISRRYQSSFPELFPKKFTNESYFFRTTSFQRTKESAKSFAAAIFGVDALPGVYFHKPSKNDSLLHFFKICPKWIQQVKNNPKVKFEVNQFKESEVFQDMVKRVKQRLNLGDDHVSTRHVLIMYDACAFETAWNTPVLSSWCAVFDEEDLRILEYLQDLHRYWQDGYAVPINYEQACEPIRDLVERFSSKANNPENPLVTTAYFSHDETLMKVYSRLGLFRDPVNLTAKGYENFKTNRQWMTSKIAKFASNLAFILFECPAEVNKYKIGSFVQESPVDVDACDGHWLCPLSQFVENLNFIVDTCNLGKICKI</sequence>
<evidence type="ECO:0000256" key="4">
    <source>
        <dbReference type="ARBA" id="ARBA00013040"/>
    </source>
</evidence>
<dbReference type="OrthoDB" id="6509975at2759"/>
<dbReference type="GO" id="GO:0034417">
    <property type="term" value="F:bisphosphoglycerate 3-phosphatase activity"/>
    <property type="evidence" value="ECO:0007669"/>
    <property type="project" value="UniProtKB-EC"/>
</dbReference>
<dbReference type="FunFam" id="3.40.50.1240:FF:000014">
    <property type="entry name" value="Multiple inositol polyphosphate phosphatase 1"/>
    <property type="match status" value="1"/>
</dbReference>
<keyword evidence="6" id="KW-1003">Cell membrane</keyword>
<dbReference type="GO" id="GO:0005886">
    <property type="term" value="C:plasma membrane"/>
    <property type="evidence" value="ECO:0007669"/>
    <property type="project" value="UniProtKB-SubCell"/>
</dbReference>
<evidence type="ECO:0000256" key="10">
    <source>
        <dbReference type="ARBA" id="ARBA00023180"/>
    </source>
</evidence>
<evidence type="ECO:0000256" key="11">
    <source>
        <dbReference type="ARBA" id="ARBA00031642"/>
    </source>
</evidence>
<evidence type="ECO:0000256" key="15">
    <source>
        <dbReference type="ARBA" id="ARBA00043832"/>
    </source>
</evidence>
<keyword evidence="8" id="KW-0378">Hydrolase</keyword>
<dbReference type="AlphaFoldDB" id="A0A8J2JYD7"/>
<dbReference type="InterPro" id="IPR000560">
    <property type="entry name" value="His_Pase_clade-2"/>
</dbReference>
<gene>
    <name evidence="16" type="ORF">AFUS01_LOCUS5877</name>
</gene>
<evidence type="ECO:0000256" key="5">
    <source>
        <dbReference type="ARBA" id="ARBA00018097"/>
    </source>
</evidence>
<evidence type="ECO:0000256" key="9">
    <source>
        <dbReference type="ARBA" id="ARBA00023136"/>
    </source>
</evidence>
<dbReference type="EC" id="3.1.3.62" evidence="4"/>
<name>A0A8J2JYD7_9HEXA</name>
<evidence type="ECO:0000313" key="17">
    <source>
        <dbReference type="Proteomes" id="UP000708208"/>
    </source>
</evidence>
<evidence type="ECO:0000256" key="13">
    <source>
        <dbReference type="ARBA" id="ARBA00043671"/>
    </source>
</evidence>
<evidence type="ECO:0000313" key="16">
    <source>
        <dbReference type="EMBL" id="CAG7716364.1"/>
    </source>
</evidence>
<dbReference type="Pfam" id="PF00328">
    <property type="entry name" value="His_Phos_2"/>
    <property type="match status" value="1"/>
</dbReference>
<keyword evidence="17" id="KW-1185">Reference proteome</keyword>
<evidence type="ECO:0000256" key="12">
    <source>
        <dbReference type="ARBA" id="ARBA00043668"/>
    </source>
</evidence>
<comment type="catalytic activity">
    <reaction evidence="12">
        <text>1D-myo-inositol 1,2,5,6-tetrakisphosphate + H2O = 1D-myo-inositol 1,2,6-trisphosphate + phosphate</text>
        <dbReference type="Rhea" id="RHEA:77119"/>
        <dbReference type="ChEBI" id="CHEBI:15377"/>
        <dbReference type="ChEBI" id="CHEBI:43474"/>
        <dbReference type="ChEBI" id="CHEBI:195535"/>
        <dbReference type="ChEBI" id="CHEBI:195537"/>
        <dbReference type="EC" id="3.1.3.62"/>
    </reaction>
    <physiologicalReaction direction="left-to-right" evidence="12">
        <dbReference type="Rhea" id="RHEA:77120"/>
    </physiologicalReaction>
</comment>
<comment type="catalytic activity">
    <reaction evidence="13">
        <text>1D-myo-inositol 1,2,4,5,6-pentakisphosphate + H2O = 1D-myo-inositol 1,2,5,6-tetrakisphosphate + phosphate</text>
        <dbReference type="Rhea" id="RHEA:77115"/>
        <dbReference type="ChEBI" id="CHEBI:15377"/>
        <dbReference type="ChEBI" id="CHEBI:43474"/>
        <dbReference type="ChEBI" id="CHEBI:57798"/>
        <dbReference type="ChEBI" id="CHEBI:195535"/>
        <dbReference type="EC" id="3.1.3.62"/>
    </reaction>
    <physiologicalReaction direction="left-to-right" evidence="13">
        <dbReference type="Rhea" id="RHEA:77116"/>
    </physiologicalReaction>
</comment>
<organism evidence="16 17">
    <name type="scientific">Allacma fusca</name>
    <dbReference type="NCBI Taxonomy" id="39272"/>
    <lineage>
        <taxon>Eukaryota</taxon>
        <taxon>Metazoa</taxon>
        <taxon>Ecdysozoa</taxon>
        <taxon>Arthropoda</taxon>
        <taxon>Hexapoda</taxon>
        <taxon>Collembola</taxon>
        <taxon>Symphypleona</taxon>
        <taxon>Sminthuridae</taxon>
        <taxon>Allacma</taxon>
    </lineage>
</organism>
<comment type="caution">
    <text evidence="16">The sequence shown here is derived from an EMBL/GenBank/DDBJ whole genome shotgun (WGS) entry which is preliminary data.</text>
</comment>
<accession>A0A8J2JYD7</accession>
<reference evidence="16" key="1">
    <citation type="submission" date="2021-06" db="EMBL/GenBank/DDBJ databases">
        <authorList>
            <person name="Hodson N. C."/>
            <person name="Mongue J. A."/>
            <person name="Jaron S. K."/>
        </authorList>
    </citation>
    <scope>NUCLEOTIDE SEQUENCE</scope>
</reference>
<dbReference type="GO" id="GO:0003993">
    <property type="term" value="F:acid phosphatase activity"/>
    <property type="evidence" value="ECO:0007669"/>
    <property type="project" value="TreeGrafter"/>
</dbReference>
<keyword evidence="7" id="KW-0732">Signal</keyword>
<evidence type="ECO:0000256" key="7">
    <source>
        <dbReference type="ARBA" id="ARBA00022729"/>
    </source>
</evidence>
<evidence type="ECO:0000256" key="6">
    <source>
        <dbReference type="ARBA" id="ARBA00022475"/>
    </source>
</evidence>
<keyword evidence="9" id="KW-0472">Membrane</keyword>
<evidence type="ECO:0000256" key="14">
    <source>
        <dbReference type="ARBA" id="ARBA00043691"/>
    </source>
</evidence>
<dbReference type="EMBL" id="CAJVCH010038025">
    <property type="protein sequence ID" value="CAG7716364.1"/>
    <property type="molecule type" value="Genomic_DNA"/>
</dbReference>
<protein>
    <recommendedName>
        <fullName evidence="5">Multiple inositol polyphosphate phosphatase 1</fullName>
        <ecNumber evidence="4">3.1.3.62</ecNumber>
        <ecNumber evidence="3">3.1.3.80</ecNumber>
    </recommendedName>
    <alternativeName>
        <fullName evidence="11">2,3-bisphosphoglycerate 3-phosphatase</fullName>
    </alternativeName>
</protein>
<evidence type="ECO:0000256" key="8">
    <source>
        <dbReference type="ARBA" id="ARBA00022801"/>
    </source>
</evidence>
<dbReference type="GO" id="GO:0052745">
    <property type="term" value="F:inositol phosphate phosphatase activity"/>
    <property type="evidence" value="ECO:0007669"/>
    <property type="project" value="TreeGrafter"/>
</dbReference>
<evidence type="ECO:0000256" key="3">
    <source>
        <dbReference type="ARBA" id="ARBA00012976"/>
    </source>
</evidence>
<dbReference type="EC" id="3.1.3.80" evidence="3"/>
<dbReference type="Proteomes" id="UP000708208">
    <property type="component" value="Unassembled WGS sequence"/>
</dbReference>
<proteinExistence type="inferred from homology"/>
<comment type="catalytic activity">
    <reaction evidence="15">
        <text>(2R)-2,3-bisphosphoglycerate + H2O = (2R)-2-phosphoglycerate + phosphate</text>
        <dbReference type="Rhea" id="RHEA:27381"/>
        <dbReference type="ChEBI" id="CHEBI:15377"/>
        <dbReference type="ChEBI" id="CHEBI:43474"/>
        <dbReference type="ChEBI" id="CHEBI:58248"/>
        <dbReference type="ChEBI" id="CHEBI:58289"/>
        <dbReference type="EC" id="3.1.3.80"/>
    </reaction>
    <physiologicalReaction direction="left-to-right" evidence="15">
        <dbReference type="Rhea" id="RHEA:27382"/>
    </physiologicalReaction>
</comment>
<comment type="catalytic activity">
    <reaction evidence="14">
        <text>1D-myo-inositol hexakisphosphate + H2O = 1D-myo-inositol 1,2,4,5,6-pentakisphosphate + phosphate</text>
        <dbReference type="Rhea" id="RHEA:16989"/>
        <dbReference type="ChEBI" id="CHEBI:15377"/>
        <dbReference type="ChEBI" id="CHEBI:43474"/>
        <dbReference type="ChEBI" id="CHEBI:57798"/>
        <dbReference type="ChEBI" id="CHEBI:58130"/>
        <dbReference type="EC" id="3.1.3.62"/>
    </reaction>
    <physiologicalReaction direction="left-to-right" evidence="14">
        <dbReference type="Rhea" id="RHEA:16990"/>
    </physiologicalReaction>
</comment>
<comment type="subcellular location">
    <subcellularLocation>
        <location evidence="1">Cell membrane</location>
    </subcellularLocation>
</comment>